<keyword evidence="2" id="KW-0378">Hydrolase</keyword>
<sequence>MRRIGRILVTFLAMSGLVFLGLLGLGAWLAAHVADGDDKEVPERAVLSLDLDARFRDTAEGNPLAQLSGERSYSLRATVEAIDRAATDTRVTGLFATLGHSTLGLAGRQDLRDAVTRFRATGKPAVLFAETLGEGGSGTLDYYLASAFSQVWLQPSGDVGLTGLWVESPFIKGTLDLLGIKAQFAGRHEYKSAIDMFTETGFTPAHRENLGRLLDSWSEQVVAG</sequence>
<dbReference type="RefSeq" id="WP_008622002.1">
    <property type="nucleotide sequence ID" value="NZ_AONQ01000109.1"/>
</dbReference>
<organism evidence="2 3">
    <name type="scientific">Paramagnetospirillum caucaseum</name>
    <dbReference type="NCBI Taxonomy" id="1244869"/>
    <lineage>
        <taxon>Bacteria</taxon>
        <taxon>Pseudomonadati</taxon>
        <taxon>Pseudomonadota</taxon>
        <taxon>Alphaproteobacteria</taxon>
        <taxon>Rhodospirillales</taxon>
        <taxon>Magnetospirillaceae</taxon>
        <taxon>Paramagnetospirillum</taxon>
    </lineage>
</organism>
<keyword evidence="2" id="KW-0645">Protease</keyword>
<feature type="domain" description="Peptidase S49" evidence="1">
    <location>
        <begin position="118"/>
        <end position="221"/>
    </location>
</feature>
<reference evidence="2 3" key="1">
    <citation type="journal article" date="2014" name="Genome Announc.">
        <title>Draft Genome Sequence of Magnetospirillum sp. Strain SO-1, a Freshwater Magnetotactic Bacterium Isolated from the Ol'khovka River, Russia.</title>
        <authorList>
            <person name="Grouzdev D.S."/>
            <person name="Dziuba M.V."/>
            <person name="Sukhacheva M.S."/>
            <person name="Mardanov A.V."/>
            <person name="Beletskiy A.V."/>
            <person name="Kuznetsov B.B."/>
            <person name="Skryabin K.G."/>
        </authorList>
    </citation>
    <scope>NUCLEOTIDE SEQUENCE [LARGE SCALE GENOMIC DNA]</scope>
    <source>
        <strain evidence="2 3">SO-1</strain>
    </source>
</reference>
<name>M2Z0F3_9PROT</name>
<dbReference type="GO" id="GO:0008233">
    <property type="term" value="F:peptidase activity"/>
    <property type="evidence" value="ECO:0007669"/>
    <property type="project" value="UniProtKB-KW"/>
</dbReference>
<accession>M2Z0F3</accession>
<dbReference type="InterPro" id="IPR047217">
    <property type="entry name" value="S49_SppA_67K_type_N"/>
</dbReference>
<dbReference type="GO" id="GO:0006508">
    <property type="term" value="P:proteolysis"/>
    <property type="evidence" value="ECO:0007669"/>
    <property type="project" value="UniProtKB-KW"/>
</dbReference>
<dbReference type="InterPro" id="IPR002142">
    <property type="entry name" value="Peptidase_S49"/>
</dbReference>
<feature type="non-terminal residue" evidence="2">
    <location>
        <position position="224"/>
    </location>
</feature>
<dbReference type="Proteomes" id="UP000011744">
    <property type="component" value="Unassembled WGS sequence"/>
</dbReference>
<dbReference type="PANTHER" id="PTHR33209">
    <property type="entry name" value="PROTEASE 4"/>
    <property type="match status" value="1"/>
</dbReference>
<evidence type="ECO:0000313" key="2">
    <source>
        <dbReference type="EMBL" id="EME67760.1"/>
    </source>
</evidence>
<evidence type="ECO:0000313" key="3">
    <source>
        <dbReference type="Proteomes" id="UP000011744"/>
    </source>
</evidence>
<evidence type="ECO:0000259" key="1">
    <source>
        <dbReference type="Pfam" id="PF01343"/>
    </source>
</evidence>
<dbReference type="CDD" id="cd07018">
    <property type="entry name" value="S49_SppA_67K_type"/>
    <property type="match status" value="1"/>
</dbReference>
<keyword evidence="3" id="KW-1185">Reference proteome</keyword>
<dbReference type="Gene3D" id="6.20.330.10">
    <property type="match status" value="1"/>
</dbReference>
<gene>
    <name evidence="2" type="ORF">H261_21953</name>
</gene>
<comment type="caution">
    <text evidence="2">The sequence shown here is derived from an EMBL/GenBank/DDBJ whole genome shotgun (WGS) entry which is preliminary data.</text>
</comment>
<dbReference type="Gene3D" id="3.90.226.10">
    <property type="entry name" value="2-enoyl-CoA Hydratase, Chain A, domain 1"/>
    <property type="match status" value="1"/>
</dbReference>
<dbReference type="EMBL" id="AONQ01000109">
    <property type="protein sequence ID" value="EME67760.1"/>
    <property type="molecule type" value="Genomic_DNA"/>
</dbReference>
<dbReference type="Pfam" id="PF01343">
    <property type="entry name" value="Peptidase_S49"/>
    <property type="match status" value="1"/>
</dbReference>
<dbReference type="AlphaFoldDB" id="M2Z0F3"/>
<proteinExistence type="predicted"/>
<protein>
    <submittedName>
        <fullName evidence="2">Periplasmic serine protease</fullName>
    </submittedName>
</protein>
<dbReference type="eggNOG" id="COG0616">
    <property type="taxonomic scope" value="Bacteria"/>
</dbReference>